<name>A0A481YQF7_9VIRU</name>
<feature type="transmembrane region" description="Helical" evidence="2">
    <location>
        <begin position="118"/>
        <end position="139"/>
    </location>
</feature>
<evidence type="ECO:0000256" key="2">
    <source>
        <dbReference type="SAM" id="Phobius"/>
    </source>
</evidence>
<evidence type="ECO:0000256" key="1">
    <source>
        <dbReference type="SAM" id="MobiDB-lite"/>
    </source>
</evidence>
<feature type="compositionally biased region" description="Polar residues" evidence="1">
    <location>
        <begin position="23"/>
        <end position="38"/>
    </location>
</feature>
<keyword evidence="2" id="KW-1133">Transmembrane helix</keyword>
<keyword evidence="2" id="KW-0472">Membrane</keyword>
<evidence type="ECO:0000313" key="3">
    <source>
        <dbReference type="EMBL" id="QBK85441.1"/>
    </source>
</evidence>
<feature type="region of interest" description="Disordered" evidence="1">
    <location>
        <begin position="19"/>
        <end position="41"/>
    </location>
</feature>
<organism evidence="3">
    <name type="scientific">Marseillevirus LCMAC101</name>
    <dbReference type="NCBI Taxonomy" id="2506602"/>
    <lineage>
        <taxon>Viruses</taxon>
        <taxon>Varidnaviria</taxon>
        <taxon>Bamfordvirae</taxon>
        <taxon>Nucleocytoviricota</taxon>
        <taxon>Megaviricetes</taxon>
        <taxon>Pimascovirales</taxon>
        <taxon>Pimascovirales incertae sedis</taxon>
        <taxon>Marseilleviridae</taxon>
    </lineage>
</organism>
<keyword evidence="2" id="KW-0812">Transmembrane</keyword>
<proteinExistence type="predicted"/>
<gene>
    <name evidence="3" type="ORF">LCMAC101_00280</name>
</gene>
<protein>
    <submittedName>
        <fullName evidence="3">Uncharacterized protein</fullName>
    </submittedName>
</protein>
<accession>A0A481YQF7</accession>
<sequence>MEARVRNNSHEKNIYIVFKSSEDANTPESSQSPISPGSTAKRPVHFATSNLFVWTDPASDPIWMGVVPTKVQKDIIVSPEKREVSYDGVTLPSGFSPITDPQALTREEMNSWLHQGKISMCIWLILFLIIVAIFVYFFWWRK</sequence>
<reference evidence="3" key="1">
    <citation type="journal article" date="2019" name="MBio">
        <title>Virus Genomes from Deep Sea Sediments Expand the Ocean Megavirome and Support Independent Origins of Viral Gigantism.</title>
        <authorList>
            <person name="Backstrom D."/>
            <person name="Yutin N."/>
            <person name="Jorgensen S.L."/>
            <person name="Dharamshi J."/>
            <person name="Homa F."/>
            <person name="Zaremba-Niedwiedzka K."/>
            <person name="Spang A."/>
            <person name="Wolf Y.I."/>
            <person name="Koonin E.V."/>
            <person name="Ettema T.J."/>
        </authorList>
    </citation>
    <scope>NUCLEOTIDE SEQUENCE</scope>
</reference>
<dbReference type="EMBL" id="MK500327">
    <property type="protein sequence ID" value="QBK85441.1"/>
    <property type="molecule type" value="Genomic_DNA"/>
</dbReference>